<gene>
    <name evidence="3" type="ORF">CJD36_021020</name>
</gene>
<dbReference type="AlphaFoldDB" id="A0A2S7SR04"/>
<reference evidence="3 4" key="1">
    <citation type="submission" date="2018-01" db="EMBL/GenBank/DDBJ databases">
        <title>A novel member of the phylum Bacteroidetes isolated from glacier ice.</title>
        <authorList>
            <person name="Liu Q."/>
            <person name="Xin Y.-H."/>
        </authorList>
    </citation>
    <scope>NUCLEOTIDE SEQUENCE [LARGE SCALE GENOMIC DNA]</scope>
    <source>
        <strain evidence="3 4">RB1R16</strain>
    </source>
</reference>
<dbReference type="CDD" id="cd02440">
    <property type="entry name" value="AdoMet_MTases"/>
    <property type="match status" value="1"/>
</dbReference>
<dbReference type="InterPro" id="IPR050447">
    <property type="entry name" value="Erg6_SMT_methyltransf"/>
</dbReference>
<evidence type="ECO:0000313" key="3">
    <source>
        <dbReference type="EMBL" id="PQJ09061.1"/>
    </source>
</evidence>
<dbReference type="EMBL" id="PPSL01000008">
    <property type="protein sequence ID" value="PQJ09061.1"/>
    <property type="molecule type" value="Genomic_DNA"/>
</dbReference>
<proteinExistence type="predicted"/>
<dbReference type="InterPro" id="IPR029063">
    <property type="entry name" value="SAM-dependent_MTases_sf"/>
</dbReference>
<dbReference type="PANTHER" id="PTHR44068:SF11">
    <property type="entry name" value="GERANYL DIPHOSPHATE 2-C-METHYLTRANSFERASE"/>
    <property type="match status" value="1"/>
</dbReference>
<keyword evidence="1 3" id="KW-0808">Transferase</keyword>
<evidence type="ECO:0000256" key="1">
    <source>
        <dbReference type="ARBA" id="ARBA00022679"/>
    </source>
</evidence>
<keyword evidence="4" id="KW-1185">Reference proteome</keyword>
<comment type="caution">
    <text evidence="3">The sequence shown here is derived from an EMBL/GenBank/DDBJ whole genome shotgun (WGS) entry which is preliminary data.</text>
</comment>
<dbReference type="GO" id="GO:0032259">
    <property type="term" value="P:methylation"/>
    <property type="evidence" value="ECO:0007669"/>
    <property type="project" value="UniProtKB-KW"/>
</dbReference>
<keyword evidence="3" id="KW-0489">Methyltransferase</keyword>
<dbReference type="GO" id="GO:0008757">
    <property type="term" value="F:S-adenosylmethionine-dependent methyltransferase activity"/>
    <property type="evidence" value="ECO:0007669"/>
    <property type="project" value="InterPro"/>
</dbReference>
<evidence type="ECO:0000313" key="4">
    <source>
        <dbReference type="Proteomes" id="UP000239872"/>
    </source>
</evidence>
<protein>
    <submittedName>
        <fullName evidence="3">SAM-dependent methyltransferase</fullName>
    </submittedName>
</protein>
<dbReference type="RefSeq" id="WP_105041183.1">
    <property type="nucleotide sequence ID" value="NZ_PPSL01000008.1"/>
</dbReference>
<dbReference type="Proteomes" id="UP000239872">
    <property type="component" value="Unassembled WGS sequence"/>
</dbReference>
<organism evidence="3 4">
    <name type="scientific">Flavipsychrobacter stenotrophus</name>
    <dbReference type="NCBI Taxonomy" id="2077091"/>
    <lineage>
        <taxon>Bacteria</taxon>
        <taxon>Pseudomonadati</taxon>
        <taxon>Bacteroidota</taxon>
        <taxon>Chitinophagia</taxon>
        <taxon>Chitinophagales</taxon>
        <taxon>Chitinophagaceae</taxon>
        <taxon>Flavipsychrobacter</taxon>
    </lineage>
</organism>
<dbReference type="OrthoDB" id="9770553at2"/>
<dbReference type="Pfam" id="PF08241">
    <property type="entry name" value="Methyltransf_11"/>
    <property type="match status" value="1"/>
</dbReference>
<dbReference type="Gene3D" id="3.40.50.150">
    <property type="entry name" value="Vaccinia Virus protein VP39"/>
    <property type="match status" value="1"/>
</dbReference>
<sequence>MKLFTNKDIENYYDQTEVHYRMHWKLEEGMGLHYGIWDENTKNLAEAVLNSNYLLMNMGGIKSTDVVLDGGCGIGGSSIYLAKNLGCTVKGITLSEKQVKTATELANSKGVGDKVTFSQQDYTKTNFADNTFDFAWCIESMQTATNKDDFFREMKRIIKPGGKILFADIFKPQPYDITGEQDMLTMLNGWAMSDILSISELHEVTSRNSFEVSKIRDVSKEVVKSVNRMYIASLAGAIGTKAYNMIYNASHFSKIHYKTGLAQKKAYLKQKWGYYLVMCENKK</sequence>
<name>A0A2S7SR04_9BACT</name>
<feature type="domain" description="Methyltransferase type 11" evidence="2">
    <location>
        <begin position="68"/>
        <end position="166"/>
    </location>
</feature>
<dbReference type="SUPFAM" id="SSF53335">
    <property type="entry name" value="S-adenosyl-L-methionine-dependent methyltransferases"/>
    <property type="match status" value="1"/>
</dbReference>
<evidence type="ECO:0000259" key="2">
    <source>
        <dbReference type="Pfam" id="PF08241"/>
    </source>
</evidence>
<dbReference type="InterPro" id="IPR013216">
    <property type="entry name" value="Methyltransf_11"/>
</dbReference>
<accession>A0A2S7SR04</accession>
<dbReference type="PANTHER" id="PTHR44068">
    <property type="entry name" value="ZGC:194242"/>
    <property type="match status" value="1"/>
</dbReference>